<comment type="catalytic activity">
    <reaction evidence="19">
        <text>L-glutamate + NH4(+) + ATP = L-glutamine + ADP + phosphate + H(+)</text>
        <dbReference type="Rhea" id="RHEA:16169"/>
        <dbReference type="ChEBI" id="CHEBI:15378"/>
        <dbReference type="ChEBI" id="CHEBI:28938"/>
        <dbReference type="ChEBI" id="CHEBI:29985"/>
        <dbReference type="ChEBI" id="CHEBI:30616"/>
        <dbReference type="ChEBI" id="CHEBI:43474"/>
        <dbReference type="ChEBI" id="CHEBI:58359"/>
        <dbReference type="ChEBI" id="CHEBI:456216"/>
        <dbReference type="EC" id="6.3.1.2"/>
    </reaction>
</comment>
<reference evidence="22" key="1">
    <citation type="submission" date="2024-05" db="EMBL/GenBank/DDBJ databases">
        <title>Planctomycetes of the genus Singulisphaera possess chitinolytic capabilities.</title>
        <authorList>
            <person name="Ivanova A."/>
        </authorList>
    </citation>
    <scope>NUCLEOTIDE SEQUENCE</scope>
    <source>
        <strain evidence="22">Ch08T</strain>
    </source>
</reference>
<evidence type="ECO:0000256" key="8">
    <source>
        <dbReference type="ARBA" id="ARBA00022723"/>
    </source>
</evidence>
<feature type="binding site" evidence="12">
    <location>
        <position position="360"/>
    </location>
    <ligand>
        <name>L-glutamate</name>
        <dbReference type="ChEBI" id="CHEBI:29985"/>
    </ligand>
</feature>
<evidence type="ECO:0000256" key="13">
    <source>
        <dbReference type="PIRSR" id="PIRSR604809-2"/>
    </source>
</evidence>
<keyword evidence="10 13" id="KW-0067">ATP-binding</keyword>
<dbReference type="InterPro" id="IPR027303">
    <property type="entry name" value="Gln_synth_gly_rich_site"/>
</dbReference>
<dbReference type="GO" id="GO:0005524">
    <property type="term" value="F:ATP binding"/>
    <property type="evidence" value="ECO:0007669"/>
    <property type="project" value="UniProtKB-KW"/>
</dbReference>
<keyword evidence="8 14" id="KW-0479">Metal-binding</keyword>
<comment type="cofactor">
    <cofactor evidence="14">
        <name>Mg(2+)</name>
        <dbReference type="ChEBI" id="CHEBI:18420"/>
    </cofactor>
    <text evidence="14">Binds 2 Mg(2+) ions per subunit.</text>
</comment>
<dbReference type="GO" id="GO:0019740">
    <property type="term" value="P:nitrogen utilization"/>
    <property type="evidence" value="ECO:0007669"/>
    <property type="project" value="TreeGrafter"/>
</dbReference>
<keyword evidence="7 19" id="KW-0436">Ligase</keyword>
<name>A0AAU7CQM4_9BACT</name>
<feature type="binding site" evidence="13">
    <location>
        <position position="353"/>
    </location>
    <ligand>
        <name>ATP</name>
        <dbReference type="ChEBI" id="CHEBI:30616"/>
    </ligand>
</feature>
<evidence type="ECO:0000259" key="20">
    <source>
        <dbReference type="PROSITE" id="PS51986"/>
    </source>
</evidence>
<evidence type="ECO:0000313" key="22">
    <source>
        <dbReference type="EMBL" id="XBH07882.1"/>
    </source>
</evidence>
<comment type="similarity">
    <text evidence="2 16 17">Belongs to the glutamine synthetase family.</text>
</comment>
<feature type="binding site" evidence="14">
    <location>
        <position position="220"/>
    </location>
    <ligand>
        <name>Mg(2+)</name>
        <dbReference type="ChEBI" id="CHEBI:18420"/>
        <label>1</label>
    </ligand>
</feature>
<evidence type="ECO:0000256" key="10">
    <source>
        <dbReference type="ARBA" id="ARBA00022840"/>
    </source>
</evidence>
<dbReference type="GO" id="GO:0046872">
    <property type="term" value="F:metal ion binding"/>
    <property type="evidence" value="ECO:0007669"/>
    <property type="project" value="UniProtKB-KW"/>
</dbReference>
<dbReference type="InterPro" id="IPR001637">
    <property type="entry name" value="Gln_synth_I_adenylation_site"/>
</dbReference>
<proteinExistence type="inferred from homology"/>
<feature type="binding site" evidence="13">
    <location>
        <position position="339"/>
    </location>
    <ligand>
        <name>ATP</name>
        <dbReference type="ChEBI" id="CHEBI:30616"/>
    </ligand>
</feature>
<evidence type="ECO:0000259" key="21">
    <source>
        <dbReference type="PROSITE" id="PS51987"/>
    </source>
</evidence>
<comment type="subcellular location">
    <subcellularLocation>
        <location evidence="1 18">Cytoplasm</location>
    </subcellularLocation>
</comment>
<evidence type="ECO:0000256" key="2">
    <source>
        <dbReference type="ARBA" id="ARBA00009897"/>
    </source>
</evidence>
<feature type="binding site" evidence="13">
    <location>
        <begin position="271"/>
        <end position="273"/>
    </location>
    <ligand>
        <name>ATP</name>
        <dbReference type="ChEBI" id="CHEBI:30616"/>
    </ligand>
</feature>
<dbReference type="InterPro" id="IPR004809">
    <property type="entry name" value="Gln_synth_I"/>
</dbReference>
<dbReference type="PROSITE" id="PS00181">
    <property type="entry name" value="GLNA_ATP"/>
    <property type="match status" value="1"/>
</dbReference>
<feature type="domain" description="GS beta-grasp" evidence="20">
    <location>
        <begin position="13"/>
        <end position="97"/>
    </location>
</feature>
<feature type="binding site" evidence="14">
    <location>
        <position position="269"/>
    </location>
    <ligand>
        <name>Mg(2+)</name>
        <dbReference type="ChEBI" id="CHEBI:18420"/>
        <label>1</label>
    </ligand>
</feature>
<dbReference type="SMART" id="SM01230">
    <property type="entry name" value="Gln-synt_C"/>
    <property type="match status" value="1"/>
</dbReference>
<dbReference type="InterPro" id="IPR014746">
    <property type="entry name" value="Gln_synth/guanido_kin_cat_dom"/>
</dbReference>
<dbReference type="GO" id="GO:0005737">
    <property type="term" value="C:cytoplasm"/>
    <property type="evidence" value="ECO:0007669"/>
    <property type="project" value="UniProtKB-SubCell"/>
</dbReference>
<evidence type="ECO:0000256" key="7">
    <source>
        <dbReference type="ARBA" id="ARBA00022598"/>
    </source>
</evidence>
<evidence type="ECO:0000256" key="5">
    <source>
        <dbReference type="ARBA" id="ARBA00022490"/>
    </source>
</evidence>
<dbReference type="PANTHER" id="PTHR43407:SF1">
    <property type="entry name" value="LENGSIN"/>
    <property type="match status" value="1"/>
</dbReference>
<dbReference type="EC" id="6.3.1.2" evidence="19"/>
<feature type="binding site" evidence="14">
    <location>
        <position position="358"/>
    </location>
    <ligand>
        <name>Mg(2+)</name>
        <dbReference type="ChEBI" id="CHEBI:18420"/>
        <label>1</label>
    </ligand>
</feature>
<dbReference type="AlphaFoldDB" id="A0AAU7CQM4"/>
<feature type="binding site" evidence="14">
    <location>
        <position position="130"/>
    </location>
    <ligand>
        <name>Mg(2+)</name>
        <dbReference type="ChEBI" id="CHEBI:18420"/>
        <label>1</label>
    </ligand>
</feature>
<keyword evidence="5 18" id="KW-0963">Cytoplasm</keyword>
<dbReference type="InterPro" id="IPR036651">
    <property type="entry name" value="Gln_synt_N_sf"/>
</dbReference>
<dbReference type="PROSITE" id="PS00182">
    <property type="entry name" value="GLNA_ADENYLATION"/>
    <property type="match status" value="1"/>
</dbReference>
<comment type="subunit">
    <text evidence="3 18">Oligomer of 12 subunits arranged in the form of two hexagons.</text>
</comment>
<feature type="binding site" evidence="12">
    <location>
        <position position="339"/>
    </location>
    <ligand>
        <name>L-glutamate</name>
        <dbReference type="ChEBI" id="CHEBI:29985"/>
    </ligand>
</feature>
<evidence type="ECO:0000256" key="1">
    <source>
        <dbReference type="ARBA" id="ARBA00004496"/>
    </source>
</evidence>
<feature type="binding site" evidence="12">
    <location>
        <position position="327"/>
    </location>
    <ligand>
        <name>L-glutamate</name>
        <dbReference type="ChEBI" id="CHEBI:29985"/>
    </ligand>
</feature>
<evidence type="ECO:0000256" key="4">
    <source>
        <dbReference type="ARBA" id="ARBA00021364"/>
    </source>
</evidence>
<feature type="binding site" evidence="12">
    <location>
        <position position="321"/>
    </location>
    <ligand>
        <name>L-glutamate</name>
        <dbReference type="ChEBI" id="CHEBI:29985"/>
    </ligand>
</feature>
<organism evidence="22">
    <name type="scientific">Singulisphaera sp. Ch08</name>
    <dbReference type="NCBI Taxonomy" id="3120278"/>
    <lineage>
        <taxon>Bacteria</taxon>
        <taxon>Pseudomonadati</taxon>
        <taxon>Planctomycetota</taxon>
        <taxon>Planctomycetia</taxon>
        <taxon>Isosphaerales</taxon>
        <taxon>Isosphaeraceae</taxon>
        <taxon>Singulisphaera</taxon>
    </lineage>
</organism>
<dbReference type="PANTHER" id="PTHR43407">
    <property type="entry name" value="GLUTAMINE SYNTHETASE"/>
    <property type="match status" value="1"/>
</dbReference>
<feature type="binding site" evidence="12">
    <location>
        <begin position="264"/>
        <end position="265"/>
    </location>
    <ligand>
        <name>L-glutamate</name>
        <dbReference type="ChEBI" id="CHEBI:29985"/>
    </ligand>
</feature>
<dbReference type="EMBL" id="CP155447">
    <property type="protein sequence ID" value="XBH07882.1"/>
    <property type="molecule type" value="Genomic_DNA"/>
</dbReference>
<evidence type="ECO:0000256" key="3">
    <source>
        <dbReference type="ARBA" id="ARBA00011354"/>
    </source>
</evidence>
<dbReference type="Pfam" id="PF03951">
    <property type="entry name" value="Gln-synt_N"/>
    <property type="match status" value="1"/>
</dbReference>
<feature type="modified residue" description="O-AMP-tyrosine" evidence="15">
    <location>
        <position position="398"/>
    </location>
</feature>
<dbReference type="GO" id="GO:0006542">
    <property type="term" value="P:glutamine biosynthetic process"/>
    <property type="evidence" value="ECO:0007669"/>
    <property type="project" value="InterPro"/>
</dbReference>
<dbReference type="SUPFAM" id="SSF55931">
    <property type="entry name" value="Glutamine synthetase/guanido kinase"/>
    <property type="match status" value="1"/>
</dbReference>
<dbReference type="InterPro" id="IPR008147">
    <property type="entry name" value="Gln_synt_N"/>
</dbReference>
<evidence type="ECO:0000256" key="11">
    <source>
        <dbReference type="ARBA" id="ARBA00022842"/>
    </source>
</evidence>
<dbReference type="SUPFAM" id="SSF54368">
    <property type="entry name" value="Glutamine synthetase, N-terminal domain"/>
    <property type="match status" value="1"/>
</dbReference>
<dbReference type="InterPro" id="IPR027302">
    <property type="entry name" value="Gln_synth_N_conserv_site"/>
</dbReference>
<dbReference type="InterPro" id="IPR008146">
    <property type="entry name" value="Gln_synth_cat_dom"/>
</dbReference>
<feature type="binding site" evidence="14">
    <location>
        <position position="212"/>
    </location>
    <ligand>
        <name>Mg(2+)</name>
        <dbReference type="ChEBI" id="CHEBI:18420"/>
        <label>1</label>
    </ligand>
</feature>
<dbReference type="PROSITE" id="PS00180">
    <property type="entry name" value="GLNA_1"/>
    <property type="match status" value="1"/>
</dbReference>
<dbReference type="GO" id="GO:0016020">
    <property type="term" value="C:membrane"/>
    <property type="evidence" value="ECO:0007669"/>
    <property type="project" value="TreeGrafter"/>
</dbReference>
<evidence type="ECO:0000256" key="18">
    <source>
        <dbReference type="RuleBase" id="RU000387"/>
    </source>
</evidence>
<evidence type="ECO:0000256" key="17">
    <source>
        <dbReference type="RuleBase" id="RU000384"/>
    </source>
</evidence>
<feature type="binding site" evidence="14">
    <location>
        <position position="132"/>
    </location>
    <ligand>
        <name>Mg(2+)</name>
        <dbReference type="ChEBI" id="CHEBI:18420"/>
        <label>1</label>
    </ligand>
</feature>
<keyword evidence="11 14" id="KW-0460">Magnesium</keyword>
<evidence type="ECO:0000256" key="19">
    <source>
        <dbReference type="RuleBase" id="RU004356"/>
    </source>
</evidence>
<dbReference type="Gene3D" id="3.10.20.70">
    <property type="entry name" value="Glutamine synthetase, N-terminal domain"/>
    <property type="match status" value="1"/>
</dbReference>
<evidence type="ECO:0000256" key="6">
    <source>
        <dbReference type="ARBA" id="ARBA00022553"/>
    </source>
</evidence>
<protein>
    <recommendedName>
        <fullName evidence="4 19">Glutamine synthetase</fullName>
        <ecNumber evidence="19">6.3.1.2</ecNumber>
    </recommendedName>
</protein>
<evidence type="ECO:0000256" key="14">
    <source>
        <dbReference type="PIRSR" id="PIRSR604809-3"/>
    </source>
</evidence>
<dbReference type="Gene3D" id="3.30.590.10">
    <property type="entry name" value="Glutamine synthetase/guanido kinase, catalytic domain"/>
    <property type="match status" value="1"/>
</dbReference>
<dbReference type="GO" id="GO:0004356">
    <property type="term" value="F:glutamine synthetase activity"/>
    <property type="evidence" value="ECO:0007669"/>
    <property type="project" value="UniProtKB-EC"/>
</dbReference>
<dbReference type="PROSITE" id="PS51987">
    <property type="entry name" value="GS_CATALYTIC"/>
    <property type="match status" value="1"/>
</dbReference>
<dbReference type="RefSeq" id="WP_406700721.1">
    <property type="nucleotide sequence ID" value="NZ_CP155447.1"/>
</dbReference>
<accession>A0AAU7CQM4</accession>
<dbReference type="NCBIfam" id="TIGR00653">
    <property type="entry name" value="GlnA"/>
    <property type="match status" value="1"/>
</dbReference>
<keyword evidence="9 13" id="KW-0547">Nucleotide-binding</keyword>
<keyword evidence="6 15" id="KW-0597">Phosphoprotein</keyword>
<dbReference type="Pfam" id="PF00120">
    <property type="entry name" value="Gln-synt_C"/>
    <property type="match status" value="1"/>
</dbReference>
<evidence type="ECO:0000256" key="9">
    <source>
        <dbReference type="ARBA" id="ARBA00022741"/>
    </source>
</evidence>
<dbReference type="PROSITE" id="PS51986">
    <property type="entry name" value="GS_BETA_GRASP"/>
    <property type="match status" value="1"/>
</dbReference>
<evidence type="ECO:0000256" key="15">
    <source>
        <dbReference type="PIRSR" id="PIRSR604809-50"/>
    </source>
</evidence>
<evidence type="ECO:0000256" key="12">
    <source>
        <dbReference type="PIRSR" id="PIRSR604809-1"/>
    </source>
</evidence>
<evidence type="ECO:0000256" key="16">
    <source>
        <dbReference type="PROSITE-ProRule" id="PRU01330"/>
    </source>
</evidence>
<sequence>MTPKEVLAQIRQREVTTVDLRFMDFPGVWQHFSIPADSLTEETFEEGIGFDGSSVVGWRAINEADLLVVPQPETVLIDPFTAQPTLTMVCNIQDPITQQDYTRDPRNIARKAVSHMRSTGLAEICQLAPELEFFVFDDVRFDQRGHEAYYHVDSVEGDWNRGRAERPNLGYKPGSGLGYFPCPPTDTLADLRTEMAQRMAECGIATSAHYHEVATGGQCEIDLNPKSLVESADQVMLAKYIIRNVARRNGKTATFMPKPLYGDNGSGMHTHFSLWKGETPLLAGNGYAGLSDLGMYAIGGLLKHAAALSAFANPTTNSYKRLVEGFEAPTKLAYSRRNRAAVIRIPIHSPSPKSRRIEYRGPDSAANPYLLFSAMLMAALDGIQGKMRPGDPLDKDIYDLQPEELANVPTVPRSLEESLDALRADHDFLLRGDVFTSDVIDTWIWYKQTHEVEALRVRPHPYEFNLYYDV</sequence>
<gene>
    <name evidence="22" type="primary">glnA</name>
    <name evidence="22" type="ORF">V5E97_18175</name>
</gene>
<feature type="domain" description="GS catalytic" evidence="21">
    <location>
        <begin position="105"/>
        <end position="470"/>
    </location>
</feature>